<dbReference type="GO" id="GO:0050661">
    <property type="term" value="F:NADP binding"/>
    <property type="evidence" value="ECO:0007669"/>
    <property type="project" value="InterPro"/>
</dbReference>
<organism evidence="2 3">
    <name type="scientific">Rubus argutus</name>
    <name type="common">Southern blackberry</name>
    <dbReference type="NCBI Taxonomy" id="59490"/>
    <lineage>
        <taxon>Eukaryota</taxon>
        <taxon>Viridiplantae</taxon>
        <taxon>Streptophyta</taxon>
        <taxon>Embryophyta</taxon>
        <taxon>Tracheophyta</taxon>
        <taxon>Spermatophyta</taxon>
        <taxon>Magnoliopsida</taxon>
        <taxon>eudicotyledons</taxon>
        <taxon>Gunneridae</taxon>
        <taxon>Pentapetalae</taxon>
        <taxon>rosids</taxon>
        <taxon>fabids</taxon>
        <taxon>Rosales</taxon>
        <taxon>Rosaceae</taxon>
        <taxon>Rosoideae</taxon>
        <taxon>Rosoideae incertae sedis</taxon>
        <taxon>Rubus</taxon>
    </lineage>
</organism>
<feature type="domain" description="6-phosphogluconate dehydrogenase NADP-binding" evidence="1">
    <location>
        <begin position="4"/>
        <end position="64"/>
    </location>
</feature>
<keyword evidence="3" id="KW-1185">Reference proteome</keyword>
<evidence type="ECO:0000313" key="3">
    <source>
        <dbReference type="Proteomes" id="UP001457282"/>
    </source>
</evidence>
<dbReference type="InterPro" id="IPR006115">
    <property type="entry name" value="6PGDH_NADP-bd"/>
</dbReference>
<dbReference type="EMBL" id="JBEDUW010000001">
    <property type="protein sequence ID" value="KAK9951523.1"/>
    <property type="molecule type" value="Genomic_DNA"/>
</dbReference>
<dbReference type="PANTHER" id="PTHR11811">
    <property type="entry name" value="6-PHOSPHOGLUCONATE DEHYDROGENASE"/>
    <property type="match status" value="1"/>
</dbReference>
<dbReference type="Gene3D" id="3.40.50.720">
    <property type="entry name" value="NAD(P)-binding Rossmann-like Domain"/>
    <property type="match status" value="1"/>
</dbReference>
<protein>
    <recommendedName>
        <fullName evidence="1">6-phosphogluconate dehydrogenase NADP-binding domain-containing protein</fullName>
    </recommendedName>
</protein>
<dbReference type="SUPFAM" id="SSF51735">
    <property type="entry name" value="NAD(P)-binding Rossmann-fold domains"/>
    <property type="match status" value="1"/>
</dbReference>
<dbReference type="InterPro" id="IPR036291">
    <property type="entry name" value="NAD(P)-bd_dom_sf"/>
</dbReference>
<comment type="caution">
    <text evidence="2">The sequence shown here is derived from an EMBL/GenBank/DDBJ whole genome shotgun (WGS) entry which is preliminary data.</text>
</comment>
<dbReference type="AlphaFoldDB" id="A0AAW1YSH7"/>
<accession>A0AAW1YSH7</accession>
<dbReference type="Pfam" id="PF03446">
    <property type="entry name" value="NAD_binding_2"/>
    <property type="match status" value="1"/>
</dbReference>
<name>A0AAW1YSH7_RUBAR</name>
<gene>
    <name evidence="2" type="ORF">M0R45_006961</name>
</gene>
<dbReference type="InterPro" id="IPR006183">
    <property type="entry name" value="Pgluconate_DH"/>
</dbReference>
<dbReference type="Proteomes" id="UP001457282">
    <property type="component" value="Unassembled WGS sequence"/>
</dbReference>
<sequence length="88" mass="9787">MLGALVDETIANLSAYIEPRDAIIDGHNKWYENTESQIEEASCNGLLYLDMGAFGGEEGTRHGPRYEGNMAYIKGELQSSMLRSLPIY</sequence>
<proteinExistence type="predicted"/>
<evidence type="ECO:0000313" key="2">
    <source>
        <dbReference type="EMBL" id="KAK9951523.1"/>
    </source>
</evidence>
<dbReference type="GO" id="GO:0004616">
    <property type="term" value="F:phosphogluconate dehydrogenase (decarboxylating) activity"/>
    <property type="evidence" value="ECO:0007669"/>
    <property type="project" value="InterPro"/>
</dbReference>
<evidence type="ECO:0000259" key="1">
    <source>
        <dbReference type="Pfam" id="PF03446"/>
    </source>
</evidence>
<reference evidence="2 3" key="1">
    <citation type="journal article" date="2023" name="G3 (Bethesda)">
        <title>A chromosome-length genome assembly and annotation of blackberry (Rubus argutus, cv. 'Hillquist').</title>
        <authorList>
            <person name="Bruna T."/>
            <person name="Aryal R."/>
            <person name="Dudchenko O."/>
            <person name="Sargent D.J."/>
            <person name="Mead D."/>
            <person name="Buti M."/>
            <person name="Cavallini A."/>
            <person name="Hytonen T."/>
            <person name="Andres J."/>
            <person name="Pham M."/>
            <person name="Weisz D."/>
            <person name="Mascagni F."/>
            <person name="Usai G."/>
            <person name="Natali L."/>
            <person name="Bassil N."/>
            <person name="Fernandez G.E."/>
            <person name="Lomsadze A."/>
            <person name="Armour M."/>
            <person name="Olukolu B."/>
            <person name="Poorten T."/>
            <person name="Britton C."/>
            <person name="Davik J."/>
            <person name="Ashrafi H."/>
            <person name="Aiden E.L."/>
            <person name="Borodovsky M."/>
            <person name="Worthington M."/>
        </authorList>
    </citation>
    <scope>NUCLEOTIDE SEQUENCE [LARGE SCALE GENOMIC DNA]</scope>
    <source>
        <strain evidence="2">PI 553951</strain>
    </source>
</reference>